<evidence type="ECO:0000256" key="13">
    <source>
        <dbReference type="ARBA" id="ARBA00023268"/>
    </source>
</evidence>
<evidence type="ECO:0000256" key="17">
    <source>
        <dbReference type="HAMAP-Rule" id="MF_01965"/>
    </source>
</evidence>
<feature type="binding site" evidence="18">
    <location>
        <position position="153"/>
    </location>
    <ligand>
        <name>K(+)</name>
        <dbReference type="ChEBI" id="CHEBI:29103"/>
    </ligand>
</feature>
<comment type="subunit">
    <text evidence="17">Homotetramer.</text>
</comment>
<dbReference type="Proteomes" id="UP000001693">
    <property type="component" value="Chromosome"/>
</dbReference>
<keyword evidence="9 18" id="KW-0630">Potassium</keyword>
<keyword evidence="5 18" id="KW-0479">Metal-binding</keyword>
<dbReference type="AlphaFoldDB" id="B1XXJ9"/>
<keyword evidence="23" id="KW-1185">Reference proteome</keyword>
<evidence type="ECO:0000256" key="11">
    <source>
        <dbReference type="ARBA" id="ARBA00023235"/>
    </source>
</evidence>
<keyword evidence="6 17" id="KW-0547">Nucleotide-binding</keyword>
<sequence>MTPHPFDAASAPPRSVLTGRDRSNLLLHDARHGSELERLHALALPPHTLMQRAGQALARLAIALAPHSRRIEIVAGPGNNGGDGFEAAALLQQAGKTVRVWWLGQPDRQPADAGAARLRALAFGVPVVPIDDTGQTLLQDTLSRCDHGTLVIDALLGRGLNRAADGRIAELIATINASAAAVLAVDLPSGLNGDTGSWPPAPAGGAAAVIDADWTLALLSPAPGLFTGSGRDHAGEIWWHDLAVDLQAVPAQAVLERGAAFDAVAVPRRHAQHKGSFGDVWVIGGAASMAGAAWLAARAALQCGAGRVYVDLLDARSRHADTLHPELMPGATPDAARLGASTVVAGCGGGTDIAARLPSLLAHAARLVLDADALNAIAADPALDRALRARGTSGRPTVMTPHPLEAARLLGCSAADVQRNRFEAAQTLADRWQVVVVLKGSGSVIAAPGELPSINGSGNAALATPGSGDVLAGCLGGLWSRHASTRRDAASGPHADSLQTARQATLAACHLHGATAQALSPQAEALPAARVAEALGDELRRIAAARRA</sequence>
<keyword evidence="10 17" id="KW-0520">NAD</keyword>
<gene>
    <name evidence="18" type="primary">nnrE</name>
    <name evidence="17" type="synonym">nnrD</name>
    <name evidence="22" type="ordered locus">Lcho_2854</name>
</gene>
<keyword evidence="12 17" id="KW-0456">Lyase</keyword>
<evidence type="ECO:0000256" key="4">
    <source>
        <dbReference type="ARBA" id="ARBA00009524"/>
    </source>
</evidence>
<evidence type="ECO:0000256" key="15">
    <source>
        <dbReference type="ARBA" id="ARBA00048238"/>
    </source>
</evidence>
<dbReference type="Pfam" id="PF01256">
    <property type="entry name" value="Carb_kinase"/>
    <property type="match status" value="1"/>
</dbReference>
<feature type="binding site" evidence="17">
    <location>
        <position position="469"/>
    </location>
    <ligand>
        <name>(6S)-NADPHX</name>
        <dbReference type="ChEBI" id="CHEBI:64076"/>
    </ligand>
</feature>
<comment type="catalytic activity">
    <reaction evidence="1 18 19">
        <text>(6R)-NADHX = (6S)-NADHX</text>
        <dbReference type="Rhea" id="RHEA:32215"/>
        <dbReference type="ChEBI" id="CHEBI:64074"/>
        <dbReference type="ChEBI" id="CHEBI:64075"/>
        <dbReference type="EC" id="5.1.99.6"/>
    </reaction>
</comment>
<dbReference type="Pfam" id="PF03853">
    <property type="entry name" value="YjeF_N"/>
    <property type="match status" value="1"/>
</dbReference>
<evidence type="ECO:0000256" key="12">
    <source>
        <dbReference type="ARBA" id="ARBA00023239"/>
    </source>
</evidence>
<feature type="domain" description="YjeF N-terminal" evidence="21">
    <location>
        <begin position="33"/>
        <end position="250"/>
    </location>
</feature>
<dbReference type="EMBL" id="CP001013">
    <property type="protein sequence ID" value="ACB35119.1"/>
    <property type="molecule type" value="Genomic_DNA"/>
</dbReference>
<dbReference type="EC" id="5.1.99.6" evidence="19"/>
<dbReference type="PANTHER" id="PTHR12592">
    <property type="entry name" value="ATP-DEPENDENT (S)-NAD(P)H-HYDRATE DEHYDRATASE FAMILY MEMBER"/>
    <property type="match status" value="1"/>
</dbReference>
<keyword evidence="22" id="KW-0808">Transferase</keyword>
<dbReference type="SUPFAM" id="SSF64153">
    <property type="entry name" value="YjeF N-terminal domain-like"/>
    <property type="match status" value="1"/>
</dbReference>
<dbReference type="GO" id="GO:0016301">
    <property type="term" value="F:kinase activity"/>
    <property type="evidence" value="ECO:0007669"/>
    <property type="project" value="UniProtKB-KW"/>
</dbReference>
<comment type="function">
    <text evidence="17">Catalyzes the dehydration of the S-form of NAD(P)HX at the expense of ADP, which is converted to AMP. Together with NAD(P)HX epimerase, which catalyzes the epimerization of the S- and R-forms, the enzyme allows the repair of both epimers of NAD(P)HX, a damaged form of NAD(P)H that is a result of enzymatic or heat-dependent hydration.</text>
</comment>
<dbReference type="GO" id="GO:0052855">
    <property type="term" value="F:ADP-dependent NAD(P)H-hydrate dehydratase activity"/>
    <property type="evidence" value="ECO:0007669"/>
    <property type="project" value="UniProtKB-UniRule"/>
</dbReference>
<comment type="similarity">
    <text evidence="18">Belongs to the NnrE/AIBP family.</text>
</comment>
<dbReference type="CDD" id="cd01171">
    <property type="entry name" value="YXKO-related"/>
    <property type="match status" value="1"/>
</dbReference>
<dbReference type="InterPro" id="IPR000631">
    <property type="entry name" value="CARKD"/>
</dbReference>
<feature type="binding site" evidence="17">
    <location>
        <position position="348"/>
    </location>
    <ligand>
        <name>(6S)-NADPHX</name>
        <dbReference type="ChEBI" id="CHEBI:64076"/>
    </ligand>
</feature>
<feature type="binding site" evidence="18">
    <location>
        <position position="80"/>
    </location>
    <ligand>
        <name>K(+)</name>
        <dbReference type="ChEBI" id="CHEBI:29103"/>
    </ligand>
</feature>
<evidence type="ECO:0000256" key="14">
    <source>
        <dbReference type="ARBA" id="ARBA00025153"/>
    </source>
</evidence>
<evidence type="ECO:0000313" key="23">
    <source>
        <dbReference type="Proteomes" id="UP000001693"/>
    </source>
</evidence>
<evidence type="ECO:0000256" key="19">
    <source>
        <dbReference type="PIRNR" id="PIRNR017184"/>
    </source>
</evidence>
<feature type="binding site" evidence="18">
    <location>
        <position position="189"/>
    </location>
    <ligand>
        <name>K(+)</name>
        <dbReference type="ChEBI" id="CHEBI:29103"/>
    </ligand>
</feature>
<evidence type="ECO:0000256" key="5">
    <source>
        <dbReference type="ARBA" id="ARBA00022723"/>
    </source>
</evidence>
<dbReference type="InterPro" id="IPR036652">
    <property type="entry name" value="YjeF_N_dom_sf"/>
</dbReference>
<proteinExistence type="inferred from homology"/>
<comment type="catalytic activity">
    <reaction evidence="2 18 19">
        <text>(6R)-NADPHX = (6S)-NADPHX</text>
        <dbReference type="Rhea" id="RHEA:32227"/>
        <dbReference type="ChEBI" id="CHEBI:64076"/>
        <dbReference type="ChEBI" id="CHEBI:64077"/>
        <dbReference type="EC" id="5.1.99.6"/>
    </reaction>
</comment>
<comment type="similarity">
    <text evidence="4 19">In the C-terminal section; belongs to the NnrD/CARKD family.</text>
</comment>
<dbReference type="EC" id="4.2.1.136" evidence="19"/>
<evidence type="ECO:0000256" key="9">
    <source>
        <dbReference type="ARBA" id="ARBA00022958"/>
    </source>
</evidence>
<feature type="domain" description="YjeF C-terminal" evidence="20">
    <location>
        <begin position="257"/>
        <end position="542"/>
    </location>
</feature>
<evidence type="ECO:0000313" key="22">
    <source>
        <dbReference type="EMBL" id="ACB35119.1"/>
    </source>
</evidence>
<dbReference type="Gene3D" id="3.40.50.10260">
    <property type="entry name" value="YjeF N-terminal domain"/>
    <property type="match status" value="1"/>
</dbReference>
<dbReference type="HAMAP" id="MF_01965">
    <property type="entry name" value="NADHX_dehydratase"/>
    <property type="match status" value="1"/>
</dbReference>
<dbReference type="GO" id="GO:0052856">
    <property type="term" value="F:NAD(P)HX epimerase activity"/>
    <property type="evidence" value="ECO:0007669"/>
    <property type="project" value="UniProtKB-UniRule"/>
</dbReference>
<evidence type="ECO:0000256" key="8">
    <source>
        <dbReference type="ARBA" id="ARBA00022857"/>
    </source>
</evidence>
<feature type="binding site" evidence="17">
    <location>
        <position position="402"/>
    </location>
    <ligand>
        <name>(6S)-NADPHX</name>
        <dbReference type="ChEBI" id="CHEBI:64076"/>
    </ligand>
</feature>
<evidence type="ECO:0000256" key="7">
    <source>
        <dbReference type="ARBA" id="ARBA00022840"/>
    </source>
</evidence>
<organism evidence="22 23">
    <name type="scientific">Leptothrix cholodnii (strain ATCC 51168 / LMG 8142 / SP-6)</name>
    <name type="common">Leptothrix discophora (strain SP-6)</name>
    <dbReference type="NCBI Taxonomy" id="395495"/>
    <lineage>
        <taxon>Bacteria</taxon>
        <taxon>Pseudomonadati</taxon>
        <taxon>Pseudomonadota</taxon>
        <taxon>Betaproteobacteria</taxon>
        <taxon>Burkholderiales</taxon>
        <taxon>Sphaerotilaceae</taxon>
        <taxon>Leptothrix</taxon>
    </lineage>
</organism>
<evidence type="ECO:0000256" key="3">
    <source>
        <dbReference type="ARBA" id="ARBA00006001"/>
    </source>
</evidence>
<evidence type="ECO:0000256" key="1">
    <source>
        <dbReference type="ARBA" id="ARBA00000013"/>
    </source>
</evidence>
<dbReference type="GO" id="GO:0005524">
    <property type="term" value="F:ATP binding"/>
    <property type="evidence" value="ECO:0007669"/>
    <property type="project" value="UniProtKB-UniRule"/>
</dbReference>
<name>B1XXJ9_LEPCP</name>
<evidence type="ECO:0000256" key="18">
    <source>
        <dbReference type="HAMAP-Rule" id="MF_01966"/>
    </source>
</evidence>
<comment type="function">
    <text evidence="18">Catalyzes the epimerization of the S- and R-forms of NAD(P)HX, a damaged form of NAD(P)H that is a result of enzymatic or heat-dependent hydration. This is a prerequisite for the S-specific NAD(P)H-hydrate dehydratase to allow the repair of both epimers of NAD(P)HX.</text>
</comment>
<dbReference type="HOGENOM" id="CLU_024853_4_3_4"/>
<keyword evidence="8 17" id="KW-0521">NADP</keyword>
<dbReference type="PROSITE" id="PS51385">
    <property type="entry name" value="YJEF_N"/>
    <property type="match status" value="1"/>
</dbReference>
<comment type="catalytic activity">
    <reaction evidence="16 17 19">
        <text>(6S)-NADPHX + ADP = AMP + phosphate + NADPH + H(+)</text>
        <dbReference type="Rhea" id="RHEA:32235"/>
        <dbReference type="ChEBI" id="CHEBI:15378"/>
        <dbReference type="ChEBI" id="CHEBI:43474"/>
        <dbReference type="ChEBI" id="CHEBI:57783"/>
        <dbReference type="ChEBI" id="CHEBI:64076"/>
        <dbReference type="ChEBI" id="CHEBI:456215"/>
        <dbReference type="ChEBI" id="CHEBI:456216"/>
        <dbReference type="EC" id="4.2.1.136"/>
    </reaction>
</comment>
<dbReference type="STRING" id="395495.Lcho_2854"/>
<dbReference type="NCBIfam" id="TIGR00197">
    <property type="entry name" value="yjeF_nterm"/>
    <property type="match status" value="1"/>
</dbReference>
<dbReference type="PANTHER" id="PTHR12592:SF0">
    <property type="entry name" value="ATP-DEPENDENT (S)-NAD(P)H-HYDRATE DEHYDRATASE"/>
    <property type="match status" value="1"/>
</dbReference>
<evidence type="ECO:0000256" key="6">
    <source>
        <dbReference type="ARBA" id="ARBA00022741"/>
    </source>
</evidence>
<dbReference type="GO" id="GO:0110051">
    <property type="term" value="P:metabolite repair"/>
    <property type="evidence" value="ECO:0007669"/>
    <property type="project" value="TreeGrafter"/>
</dbReference>
<evidence type="ECO:0000256" key="10">
    <source>
        <dbReference type="ARBA" id="ARBA00023027"/>
    </source>
</evidence>
<dbReference type="eggNOG" id="COG0062">
    <property type="taxonomic scope" value="Bacteria"/>
</dbReference>
<evidence type="ECO:0000256" key="2">
    <source>
        <dbReference type="ARBA" id="ARBA00000909"/>
    </source>
</evidence>
<comment type="catalytic activity">
    <reaction evidence="15 17 19">
        <text>(6S)-NADHX + ADP = AMP + phosphate + NADH + H(+)</text>
        <dbReference type="Rhea" id="RHEA:32223"/>
        <dbReference type="ChEBI" id="CHEBI:15378"/>
        <dbReference type="ChEBI" id="CHEBI:43474"/>
        <dbReference type="ChEBI" id="CHEBI:57945"/>
        <dbReference type="ChEBI" id="CHEBI:64074"/>
        <dbReference type="ChEBI" id="CHEBI:456215"/>
        <dbReference type="ChEBI" id="CHEBI:456216"/>
        <dbReference type="EC" id="4.2.1.136"/>
    </reaction>
</comment>
<keyword evidence="13" id="KW-0511">Multifunctional enzyme</keyword>
<feature type="binding site" evidence="18">
    <location>
        <begin position="79"/>
        <end position="83"/>
    </location>
    <ligand>
        <name>(6S)-NADPHX</name>
        <dbReference type="ChEBI" id="CHEBI:64076"/>
    </ligand>
</feature>
<dbReference type="HAMAP" id="MF_01966">
    <property type="entry name" value="NADHX_epimerase"/>
    <property type="match status" value="1"/>
</dbReference>
<feature type="binding site" evidence="17">
    <location>
        <position position="468"/>
    </location>
    <ligand>
        <name>AMP</name>
        <dbReference type="ChEBI" id="CHEBI:456215"/>
    </ligand>
</feature>
<evidence type="ECO:0000256" key="16">
    <source>
        <dbReference type="ARBA" id="ARBA00049209"/>
    </source>
</evidence>
<dbReference type="PROSITE" id="PS51383">
    <property type="entry name" value="YJEF_C_3"/>
    <property type="match status" value="1"/>
</dbReference>
<feature type="binding site" evidence="18">
    <location>
        <begin position="157"/>
        <end position="163"/>
    </location>
    <ligand>
        <name>(6S)-NADPHX</name>
        <dbReference type="ChEBI" id="CHEBI:64076"/>
    </ligand>
</feature>
<dbReference type="eggNOG" id="COG0063">
    <property type="taxonomic scope" value="Bacteria"/>
</dbReference>
<dbReference type="GO" id="GO:0046872">
    <property type="term" value="F:metal ion binding"/>
    <property type="evidence" value="ECO:0007669"/>
    <property type="project" value="UniProtKB-UniRule"/>
</dbReference>
<dbReference type="InterPro" id="IPR029056">
    <property type="entry name" value="Ribokinase-like"/>
</dbReference>
<dbReference type="PIRSF" id="PIRSF017184">
    <property type="entry name" value="Nnr"/>
    <property type="match status" value="1"/>
</dbReference>
<comment type="caution">
    <text evidence="18">Lacks conserved residue(s) required for the propagation of feature annotation.</text>
</comment>
<dbReference type="InterPro" id="IPR004443">
    <property type="entry name" value="YjeF_N_dom"/>
</dbReference>
<comment type="cofactor">
    <cofactor evidence="18 19">
        <name>K(+)</name>
        <dbReference type="ChEBI" id="CHEBI:29103"/>
    </cofactor>
    <text evidence="18 19">Binds 1 potassium ion per subunit.</text>
</comment>
<feature type="binding site" evidence="17">
    <location>
        <begin position="439"/>
        <end position="443"/>
    </location>
    <ligand>
        <name>AMP</name>
        <dbReference type="ChEBI" id="CHEBI:456215"/>
    </ligand>
</feature>
<reference evidence="22 23" key="1">
    <citation type="submission" date="2008-03" db="EMBL/GenBank/DDBJ databases">
        <title>Complete sequence of Leptothrix cholodnii SP-6.</title>
        <authorList>
            <consortium name="US DOE Joint Genome Institute"/>
            <person name="Copeland A."/>
            <person name="Lucas S."/>
            <person name="Lapidus A."/>
            <person name="Glavina del Rio T."/>
            <person name="Dalin E."/>
            <person name="Tice H."/>
            <person name="Bruce D."/>
            <person name="Goodwin L."/>
            <person name="Pitluck S."/>
            <person name="Chertkov O."/>
            <person name="Brettin T."/>
            <person name="Detter J.C."/>
            <person name="Han C."/>
            <person name="Kuske C.R."/>
            <person name="Schmutz J."/>
            <person name="Larimer F."/>
            <person name="Land M."/>
            <person name="Hauser L."/>
            <person name="Kyrpides N."/>
            <person name="Lykidis A."/>
            <person name="Emerson D."/>
            <person name="Richardson P."/>
        </authorList>
    </citation>
    <scope>NUCLEOTIDE SEQUENCE [LARGE SCALE GENOMIC DNA]</scope>
    <source>
        <strain evidence="23">ATCC 51168 / LMG 8142 / SP-6</strain>
    </source>
</reference>
<dbReference type="SUPFAM" id="SSF53613">
    <property type="entry name" value="Ribokinase-like"/>
    <property type="match status" value="1"/>
</dbReference>
<dbReference type="GO" id="GO:0046496">
    <property type="term" value="P:nicotinamide nucleotide metabolic process"/>
    <property type="evidence" value="ECO:0007669"/>
    <property type="project" value="UniProtKB-UniRule"/>
</dbReference>
<dbReference type="RefSeq" id="WP_012347873.1">
    <property type="nucleotide sequence ID" value="NC_010524.1"/>
</dbReference>
<dbReference type="InterPro" id="IPR030677">
    <property type="entry name" value="Nnr"/>
</dbReference>
<keyword evidence="22" id="KW-0418">Kinase</keyword>
<dbReference type="NCBIfam" id="TIGR00196">
    <property type="entry name" value="yjeF_cterm"/>
    <property type="match status" value="1"/>
</dbReference>
<evidence type="ECO:0000259" key="21">
    <source>
        <dbReference type="PROSITE" id="PS51385"/>
    </source>
</evidence>
<keyword evidence="7 17" id="KW-0067">ATP-binding</keyword>
<dbReference type="OrthoDB" id="9806925at2"/>
<feature type="binding site" evidence="17">
    <location>
        <position position="292"/>
    </location>
    <ligand>
        <name>(6S)-NADPHX</name>
        <dbReference type="ChEBI" id="CHEBI:64076"/>
    </ligand>
</feature>
<dbReference type="Gene3D" id="3.40.1190.20">
    <property type="match status" value="1"/>
</dbReference>
<comment type="similarity">
    <text evidence="17">Belongs to the NnrD/CARKD family.</text>
</comment>
<evidence type="ECO:0000259" key="20">
    <source>
        <dbReference type="PROSITE" id="PS51383"/>
    </source>
</evidence>
<feature type="binding site" evidence="18">
    <location>
        <position position="186"/>
    </location>
    <ligand>
        <name>(6S)-NADPHX</name>
        <dbReference type="ChEBI" id="CHEBI:64076"/>
    </ligand>
</feature>
<comment type="cofactor">
    <cofactor evidence="17">
        <name>Mg(2+)</name>
        <dbReference type="ChEBI" id="CHEBI:18420"/>
    </cofactor>
</comment>
<keyword evidence="11 18" id="KW-0413">Isomerase</keyword>
<dbReference type="KEGG" id="lch:Lcho_2854"/>
<comment type="similarity">
    <text evidence="3 19">In the N-terminal section; belongs to the NnrE/AIBP family.</text>
</comment>
<comment type="function">
    <text evidence="14 19">Bifunctional enzyme that catalyzes the epimerization of the S- and R-forms of NAD(P)HX and the dehydration of the S-form of NAD(P)HX at the expense of ADP, which is converted to AMP. This allows the repair of both epimers of NAD(P)HX, a damaged form of NAD(P)H that is a result of enzymatic or heat-dependent hydration.</text>
</comment>
<accession>B1XXJ9</accession>
<protein>
    <recommendedName>
        <fullName evidence="19">Bifunctional NAD(P)H-hydrate repair enzyme</fullName>
    </recommendedName>
    <alternativeName>
        <fullName evidence="19">Nicotinamide nucleotide repair protein</fullName>
    </alternativeName>
    <domain>
        <recommendedName>
            <fullName evidence="19">ADP-dependent (S)-NAD(P)H-hydrate dehydratase</fullName>
            <ecNumber evidence="19">4.2.1.136</ecNumber>
        </recommendedName>
        <alternativeName>
            <fullName evidence="19">ADP-dependent NAD(P)HX dehydratase</fullName>
        </alternativeName>
    </domain>
    <domain>
        <recommendedName>
            <fullName evidence="19">NAD(P)H-hydrate epimerase</fullName>
            <ecNumber evidence="19">5.1.99.6</ecNumber>
        </recommendedName>
    </domain>
</protein>